<dbReference type="GeneID" id="93336398"/>
<accession>A0A3E2WML7</accession>
<protein>
    <submittedName>
        <fullName evidence="1">Dihydrolipoyl dehydrogenase</fullName>
    </submittedName>
</protein>
<name>A0A3E2WML7_9FIRM</name>
<dbReference type="Proteomes" id="UP000261111">
    <property type="component" value="Unassembled WGS sequence"/>
</dbReference>
<organism evidence="1 2">
    <name type="scientific">Hungatella hathewayi</name>
    <dbReference type="NCBI Taxonomy" id="154046"/>
    <lineage>
        <taxon>Bacteria</taxon>
        <taxon>Bacillati</taxon>
        <taxon>Bacillota</taxon>
        <taxon>Clostridia</taxon>
        <taxon>Lachnospirales</taxon>
        <taxon>Lachnospiraceae</taxon>
        <taxon>Hungatella</taxon>
    </lineage>
</organism>
<dbReference type="Gene3D" id="1.10.10.10">
    <property type="entry name" value="Winged helix-like DNA-binding domain superfamily/Winged helix DNA-binding domain"/>
    <property type="match status" value="1"/>
</dbReference>
<dbReference type="Pfam" id="PF09639">
    <property type="entry name" value="YjcQ"/>
    <property type="match status" value="1"/>
</dbReference>
<dbReference type="RefSeq" id="WP_117441123.1">
    <property type="nucleotide sequence ID" value="NZ_QVIA01000020.1"/>
</dbReference>
<comment type="caution">
    <text evidence="1">The sequence shown here is derived from an EMBL/GenBank/DDBJ whole genome shotgun (WGS) entry which is preliminary data.</text>
</comment>
<dbReference type="AlphaFoldDB" id="A0A3E2WML7"/>
<sequence>MDNFKTIYKILKILEKSMDLDEFDMSSISKERLELSEARWCRIMALLVAEGYVTGIEVWNSMDCGYPRVCLTRPEITIKGLEYLEENTFMKKAANLAKGIKDITPGL</sequence>
<dbReference type="SUPFAM" id="SSF46785">
    <property type="entry name" value="Winged helix' DNA-binding domain"/>
    <property type="match status" value="1"/>
</dbReference>
<evidence type="ECO:0000313" key="1">
    <source>
        <dbReference type="EMBL" id="RGC28361.1"/>
    </source>
</evidence>
<dbReference type="EMBL" id="QVIA01000020">
    <property type="protein sequence ID" value="RGC28361.1"/>
    <property type="molecule type" value="Genomic_DNA"/>
</dbReference>
<dbReference type="InterPro" id="IPR036388">
    <property type="entry name" value="WH-like_DNA-bd_sf"/>
</dbReference>
<reference evidence="1 2" key="1">
    <citation type="submission" date="2018-08" db="EMBL/GenBank/DDBJ databases">
        <title>A genome reference for cultivated species of the human gut microbiota.</title>
        <authorList>
            <person name="Zou Y."/>
            <person name="Xue W."/>
            <person name="Luo G."/>
        </authorList>
    </citation>
    <scope>NUCLEOTIDE SEQUENCE [LARGE SCALE GENOMIC DNA]</scope>
    <source>
        <strain evidence="1 2">AF19-21</strain>
    </source>
</reference>
<dbReference type="InterPro" id="IPR036390">
    <property type="entry name" value="WH_DNA-bd_sf"/>
</dbReference>
<evidence type="ECO:0000313" key="2">
    <source>
        <dbReference type="Proteomes" id="UP000261111"/>
    </source>
</evidence>
<gene>
    <name evidence="1" type="ORF">DWX41_16675</name>
</gene>
<proteinExistence type="predicted"/>
<dbReference type="InterPro" id="IPR018597">
    <property type="entry name" value="Phage_Tuc2009_YjcQ"/>
</dbReference>